<feature type="repeat" description="ANK" evidence="7">
    <location>
        <begin position="213"/>
        <end position="245"/>
    </location>
</feature>
<dbReference type="Gene3D" id="1.25.40.20">
    <property type="entry name" value="Ankyrin repeat-containing domain"/>
    <property type="match status" value="1"/>
</dbReference>
<keyword evidence="6 8" id="KW-0472">Membrane</keyword>
<comment type="subcellular location">
    <subcellularLocation>
        <location evidence="1">Membrane</location>
        <topology evidence="1">Multi-pass membrane protein</topology>
    </subcellularLocation>
</comment>
<keyword evidence="3" id="KW-0677">Repeat</keyword>
<keyword evidence="4 8" id="KW-1133">Transmembrane helix</keyword>
<feature type="transmembrane region" description="Helical" evidence="8">
    <location>
        <begin position="526"/>
        <end position="548"/>
    </location>
</feature>
<dbReference type="GO" id="GO:0005886">
    <property type="term" value="C:plasma membrane"/>
    <property type="evidence" value="ECO:0007669"/>
    <property type="project" value="TreeGrafter"/>
</dbReference>
<dbReference type="RefSeq" id="XP_029124412.1">
    <property type="nucleotide sequence ID" value="XM_029268579.1"/>
</dbReference>
<dbReference type="Pfam" id="PF12796">
    <property type="entry name" value="Ank_2"/>
    <property type="match status" value="3"/>
</dbReference>
<feature type="transmembrane region" description="Helical" evidence="8">
    <location>
        <begin position="500"/>
        <end position="520"/>
    </location>
</feature>
<organism evidence="10 12">
    <name type="scientific">Elaeis guineensis var. tenera</name>
    <name type="common">Oil palm</name>
    <dbReference type="NCBI Taxonomy" id="51953"/>
    <lineage>
        <taxon>Eukaryota</taxon>
        <taxon>Viridiplantae</taxon>
        <taxon>Streptophyta</taxon>
        <taxon>Embryophyta</taxon>
        <taxon>Tracheophyta</taxon>
        <taxon>Spermatophyta</taxon>
        <taxon>Magnoliopsida</taxon>
        <taxon>Liliopsida</taxon>
        <taxon>Arecaceae</taxon>
        <taxon>Arecoideae</taxon>
        <taxon>Cocoseae</taxon>
        <taxon>Elaeidinae</taxon>
        <taxon>Elaeis</taxon>
    </lineage>
</organism>
<feature type="transmembrane region" description="Helical" evidence="8">
    <location>
        <begin position="456"/>
        <end position="480"/>
    </location>
</feature>
<dbReference type="PROSITE" id="PS50297">
    <property type="entry name" value="ANK_REP_REGION"/>
    <property type="match status" value="4"/>
</dbReference>
<feature type="transmembrane region" description="Helical" evidence="8">
    <location>
        <begin position="417"/>
        <end position="436"/>
    </location>
</feature>
<evidence type="ECO:0000313" key="13">
    <source>
        <dbReference type="RefSeq" id="XP_019709471.1"/>
    </source>
</evidence>
<dbReference type="SUPFAM" id="SSF48403">
    <property type="entry name" value="Ankyrin repeat"/>
    <property type="match status" value="1"/>
</dbReference>
<dbReference type="PROSITE" id="PS50088">
    <property type="entry name" value="ANK_REPEAT"/>
    <property type="match status" value="5"/>
</dbReference>
<feature type="repeat" description="ANK" evidence="7">
    <location>
        <begin position="247"/>
        <end position="270"/>
    </location>
</feature>
<dbReference type="InterPro" id="IPR002110">
    <property type="entry name" value="Ankyrin_rpt"/>
</dbReference>
<dbReference type="RefSeq" id="XP_019709471.1">
    <property type="nucleotide sequence ID" value="XM_019853912.2"/>
</dbReference>
<sequence length="596" mass="64976">MLLELLDGGKVRGCCSPSTNSRGEQHPPQRCHGGGGDTVLHIAAKMGHAELAKAIRRLEPLLLTRQNSKGDTPVHCAARAGHHAIVTSFVSTRIVDEQVGEEHGRLLRVRNGVGNTALHEAAQNGHLEVVQAIMSVDPDSAAVVNQAGVSPLYMAAERGSSNIVRSLQWSEACSYEGPNGQTALHAAVLICYDITELILEQVPVFIKRGDATNNSTPLHYVASSGDRKMVQLLLDSDNSASYLRDKDGFAPIHVAASAGHLNIIAELLQHCPDCMELINNQGRNFLHVAIMNKRLEIVKYVLESAVFIDLLNEPDNEGNTPLHLAVISRSRQITQILSSDGRVNTSIMNNKGHTPLDLASLASNWNWEIALRMYKIVIELINHGSRLSPQRLDLITCCLQKNQEAEINQYRAFANNLIIVAVLIATVTFAAAFTLPGGYKGDSSSNAGSAILANRAAFKAFLVSDSLAMISSISVAIILLRTGSLDHDIRLYSLITAMKLLWVALGGMFVAFATGVYVAVVSNCKWLAILVAVMICSIPLGAWMTAYWPNSDFLSLVKMNIIQENDTPITDLDYRWYNKQVAIRRRLAGIADFHTP</sequence>
<evidence type="ECO:0000313" key="12">
    <source>
        <dbReference type="RefSeq" id="XP_010938715.1"/>
    </source>
</evidence>
<dbReference type="Pfam" id="PF13962">
    <property type="entry name" value="PGG"/>
    <property type="match status" value="1"/>
</dbReference>
<evidence type="ECO:0000256" key="5">
    <source>
        <dbReference type="ARBA" id="ARBA00023043"/>
    </source>
</evidence>
<dbReference type="PANTHER" id="PTHR24186:SF50">
    <property type="entry name" value="ANKYRIN REPEAT-CONTAINING PROTEIN ITN1-LIKE ISOFORM X1"/>
    <property type="match status" value="1"/>
</dbReference>
<evidence type="ECO:0000256" key="2">
    <source>
        <dbReference type="ARBA" id="ARBA00022692"/>
    </source>
</evidence>
<reference evidence="11 12" key="1">
    <citation type="submission" date="2025-04" db="UniProtKB">
        <authorList>
            <consortium name="RefSeq"/>
        </authorList>
    </citation>
    <scope>IDENTIFICATION</scope>
</reference>
<accession>A0A6I9S805</accession>
<dbReference type="PANTHER" id="PTHR24186">
    <property type="entry name" value="PROTEIN PHOSPHATASE 1 REGULATORY SUBUNIT"/>
    <property type="match status" value="1"/>
</dbReference>
<gene>
    <name evidence="11 12 13 14" type="primary">LOC105057711</name>
</gene>
<evidence type="ECO:0000313" key="11">
    <source>
        <dbReference type="RefSeq" id="XP_010938709.1"/>
    </source>
</evidence>
<dbReference type="RefSeq" id="XP_010938709.1">
    <property type="nucleotide sequence ID" value="XM_010940407.3"/>
</dbReference>
<evidence type="ECO:0000313" key="14">
    <source>
        <dbReference type="RefSeq" id="XP_029124412.1"/>
    </source>
</evidence>
<dbReference type="OrthoDB" id="10040922at2759"/>
<dbReference type="Proteomes" id="UP000504607">
    <property type="component" value="Chromosome 1"/>
</dbReference>
<protein>
    <submittedName>
        <fullName evidence="11 12">Protein ACCELERATED CELL DEATH 6 isoform X1</fullName>
    </submittedName>
</protein>
<dbReference type="InterPro" id="IPR036770">
    <property type="entry name" value="Ankyrin_rpt-contain_sf"/>
</dbReference>
<dbReference type="SMART" id="SM00248">
    <property type="entry name" value="ANK"/>
    <property type="match status" value="10"/>
</dbReference>
<evidence type="ECO:0000313" key="10">
    <source>
        <dbReference type="Proteomes" id="UP000504607"/>
    </source>
</evidence>
<evidence type="ECO:0000256" key="1">
    <source>
        <dbReference type="ARBA" id="ARBA00004141"/>
    </source>
</evidence>
<evidence type="ECO:0000256" key="6">
    <source>
        <dbReference type="ARBA" id="ARBA00023136"/>
    </source>
</evidence>
<feature type="repeat" description="ANK" evidence="7">
    <location>
        <begin position="281"/>
        <end position="313"/>
    </location>
</feature>
<keyword evidence="5 7" id="KW-0040">ANK repeat</keyword>
<name>A0A6I9S805_ELAGV</name>
<evidence type="ECO:0000256" key="7">
    <source>
        <dbReference type="PROSITE-ProRule" id="PRU00023"/>
    </source>
</evidence>
<evidence type="ECO:0000256" key="4">
    <source>
        <dbReference type="ARBA" id="ARBA00022989"/>
    </source>
</evidence>
<dbReference type="AlphaFoldDB" id="A0A6I9S805"/>
<keyword evidence="10" id="KW-1185">Reference proteome</keyword>
<dbReference type="RefSeq" id="XP_010938715.1">
    <property type="nucleotide sequence ID" value="XM_010940413.3"/>
</dbReference>
<feature type="repeat" description="ANK" evidence="7">
    <location>
        <begin position="113"/>
        <end position="145"/>
    </location>
</feature>
<dbReference type="InterPro" id="IPR026961">
    <property type="entry name" value="PGG_dom"/>
</dbReference>
<keyword evidence="2 8" id="KW-0812">Transmembrane</keyword>
<feature type="domain" description="PGG" evidence="9">
    <location>
        <begin position="411"/>
        <end position="518"/>
    </location>
</feature>
<proteinExistence type="predicted"/>
<evidence type="ECO:0000256" key="8">
    <source>
        <dbReference type="SAM" id="Phobius"/>
    </source>
</evidence>
<evidence type="ECO:0000256" key="3">
    <source>
        <dbReference type="ARBA" id="ARBA00022737"/>
    </source>
</evidence>
<evidence type="ECO:0000259" key="9">
    <source>
        <dbReference type="Pfam" id="PF13962"/>
    </source>
</evidence>
<feature type="repeat" description="ANK" evidence="7">
    <location>
        <begin position="317"/>
        <end position="341"/>
    </location>
</feature>